<dbReference type="PANTHER" id="PTHR47829">
    <property type="entry name" value="HYDROLASE, PUTATIVE (AFU_ORTHOLOGUE AFUA_1G12880)-RELATED"/>
    <property type="match status" value="1"/>
</dbReference>
<dbReference type="Gene3D" id="3.40.50.1000">
    <property type="entry name" value="HAD superfamily/HAD-like"/>
    <property type="match status" value="1"/>
</dbReference>
<dbReference type="InterPro" id="IPR006439">
    <property type="entry name" value="HAD-SF_hydro_IA"/>
</dbReference>
<evidence type="ECO:0000313" key="2">
    <source>
        <dbReference type="Proteomes" id="UP000318582"/>
    </source>
</evidence>
<keyword evidence="2" id="KW-1185">Reference proteome</keyword>
<dbReference type="NCBIfam" id="TIGR01509">
    <property type="entry name" value="HAD-SF-IA-v3"/>
    <property type="match status" value="1"/>
</dbReference>
<dbReference type="Gene3D" id="1.10.150.240">
    <property type="entry name" value="Putative phosphatase, domain 2"/>
    <property type="match status" value="1"/>
</dbReference>
<dbReference type="PRINTS" id="PR00413">
    <property type="entry name" value="HADHALOGNASE"/>
</dbReference>
<dbReference type="InterPro" id="IPR052898">
    <property type="entry name" value="ACAD10-like"/>
</dbReference>
<accession>A0A507DYG1</accession>
<name>A0A507DYG1_9FUNG</name>
<dbReference type="Pfam" id="PF00702">
    <property type="entry name" value="Hydrolase"/>
    <property type="match status" value="1"/>
</dbReference>
<protein>
    <submittedName>
        <fullName evidence="1">Uncharacterized protein</fullName>
    </submittedName>
</protein>
<dbReference type="STRING" id="109895.A0A507DYG1"/>
<dbReference type="PANTHER" id="PTHR47829:SF1">
    <property type="entry name" value="HAD FAMILY PHOSPHATASE"/>
    <property type="match status" value="1"/>
</dbReference>
<dbReference type="AlphaFoldDB" id="A0A507DYG1"/>
<dbReference type="InterPro" id="IPR036412">
    <property type="entry name" value="HAD-like_sf"/>
</dbReference>
<comment type="caution">
    <text evidence="1">The sequence shown here is derived from an EMBL/GenBank/DDBJ whole genome shotgun (WGS) entry which is preliminary data.</text>
</comment>
<organism evidence="1 2">
    <name type="scientific">Powellomyces hirtus</name>
    <dbReference type="NCBI Taxonomy" id="109895"/>
    <lineage>
        <taxon>Eukaryota</taxon>
        <taxon>Fungi</taxon>
        <taxon>Fungi incertae sedis</taxon>
        <taxon>Chytridiomycota</taxon>
        <taxon>Chytridiomycota incertae sedis</taxon>
        <taxon>Chytridiomycetes</taxon>
        <taxon>Spizellomycetales</taxon>
        <taxon>Powellomycetaceae</taxon>
        <taxon>Powellomyces</taxon>
    </lineage>
</organism>
<dbReference type="InterPro" id="IPR023214">
    <property type="entry name" value="HAD_sf"/>
</dbReference>
<dbReference type="CDD" id="cd02603">
    <property type="entry name" value="HAD_sEH-N_like"/>
    <property type="match status" value="1"/>
</dbReference>
<reference evidence="1 2" key="1">
    <citation type="journal article" date="2019" name="Sci. Rep.">
        <title>Comparative genomics of chytrid fungi reveal insights into the obligate biotrophic and pathogenic lifestyle of Synchytrium endobioticum.</title>
        <authorList>
            <person name="van de Vossenberg B.T.L.H."/>
            <person name="Warris S."/>
            <person name="Nguyen H.D.T."/>
            <person name="van Gent-Pelzer M.P.E."/>
            <person name="Joly D.L."/>
            <person name="van de Geest H.C."/>
            <person name="Bonants P.J.M."/>
            <person name="Smith D.S."/>
            <person name="Levesque C.A."/>
            <person name="van der Lee T.A.J."/>
        </authorList>
    </citation>
    <scope>NUCLEOTIDE SEQUENCE [LARGE SCALE GENOMIC DNA]</scope>
    <source>
        <strain evidence="1 2">CBS 809.83</strain>
    </source>
</reference>
<dbReference type="GO" id="GO:0016791">
    <property type="term" value="F:phosphatase activity"/>
    <property type="evidence" value="ECO:0007669"/>
    <property type="project" value="UniProtKB-ARBA"/>
</dbReference>
<dbReference type="SUPFAM" id="SSF56784">
    <property type="entry name" value="HAD-like"/>
    <property type="match status" value="1"/>
</dbReference>
<dbReference type="InterPro" id="IPR023198">
    <property type="entry name" value="PGP-like_dom2"/>
</dbReference>
<evidence type="ECO:0000313" key="1">
    <source>
        <dbReference type="EMBL" id="TPX56481.1"/>
    </source>
</evidence>
<dbReference type="Proteomes" id="UP000318582">
    <property type="component" value="Unassembled WGS sequence"/>
</dbReference>
<gene>
    <name evidence="1" type="ORF">PhCBS80983_g04497</name>
</gene>
<dbReference type="EMBL" id="QEAQ01000073">
    <property type="protein sequence ID" value="TPX56481.1"/>
    <property type="molecule type" value="Genomic_DNA"/>
</dbReference>
<dbReference type="SFLD" id="SFLDG01129">
    <property type="entry name" value="C1.5:_HAD__Beta-PGM__Phosphata"/>
    <property type="match status" value="1"/>
</dbReference>
<sequence length="505" mass="56023">MYEAVFFDIGGVCVHSPLQGIRKFELTKGLPENYLNVAIQSRGEDGAFQKLERGELSLAVFYPLFGQECSHPSNVQAYEKYLKSKGKPFAKIPQVTIDGKELFTFMMQEAMKPNQLVLNAVQKLKDSGRLKIAALTNNFQFEESEETAFGKPPMQVMSLFGEHYIESSIVGLRKPDPRFFQYACDKLGVAPGNAIMVDDIGPNLKAAKELGMATIRVIVGKSKEAIKQLEQLVEIPLLDDIDTPTSAPLETPPFVTGAHEVFFAPTDDILAHCQVYPSMALATTTGLMNTASLRTVGGLAEDDALADRAIEIPEIHILDSRTISKRIHGLFPASAASDSNSSIQAVELADDTYRQRHRKHEYAEKRMRNREKEYVRHQLYKRRMMGATAHGGQGPGGFMATHPRRRGLHDNGVSAVTTPKVYLTSTYILFRPPSDGVLLEQDESPVVATSHSAMTQKPTTKVNTALARRRSRGPMAFGYPLVVFPAKAFERCDSLIQVLREHNKI</sequence>
<dbReference type="SFLD" id="SFLDS00003">
    <property type="entry name" value="Haloacid_Dehalogenase"/>
    <property type="match status" value="1"/>
</dbReference>
<proteinExistence type="predicted"/>